<dbReference type="OrthoDB" id="26806at2157"/>
<organism evidence="1 2">
    <name type="scientific">Methanobrevibacter filiformis</name>
    <dbReference type="NCBI Taxonomy" id="55758"/>
    <lineage>
        <taxon>Archaea</taxon>
        <taxon>Methanobacteriati</taxon>
        <taxon>Methanobacteriota</taxon>
        <taxon>Methanomada group</taxon>
        <taxon>Methanobacteria</taxon>
        <taxon>Methanobacteriales</taxon>
        <taxon>Methanobacteriaceae</taxon>
        <taxon>Methanobrevibacter</taxon>
    </lineage>
</organism>
<reference evidence="1 2" key="1">
    <citation type="submission" date="2016-04" db="EMBL/GenBank/DDBJ databases">
        <title>Genome sequence of Methanobrevibacter filiformis DSM 11501.</title>
        <authorList>
            <person name="Poehlein A."/>
            <person name="Seedorf H."/>
            <person name="Daniel R."/>
        </authorList>
    </citation>
    <scope>NUCLEOTIDE SEQUENCE [LARGE SCALE GENOMIC DNA]</scope>
    <source>
        <strain evidence="1 2">DSM 11501</strain>
    </source>
</reference>
<dbReference type="PATRIC" id="fig|55758.3.peg.633"/>
<dbReference type="InterPro" id="IPR036265">
    <property type="entry name" value="HIT-like_sf"/>
</dbReference>
<name>A0A166DWH8_9EURY</name>
<evidence type="ECO:0008006" key="3">
    <source>
        <dbReference type="Google" id="ProtNLM"/>
    </source>
</evidence>
<comment type="caution">
    <text evidence="1">The sequence shown here is derived from an EMBL/GenBank/DDBJ whole genome shotgun (WGS) entry which is preliminary data.</text>
</comment>
<dbReference type="EMBL" id="LWMT01000080">
    <property type="protein sequence ID" value="KZX16023.1"/>
    <property type="molecule type" value="Genomic_DNA"/>
</dbReference>
<dbReference type="SUPFAM" id="SSF54197">
    <property type="entry name" value="HIT-like"/>
    <property type="match status" value="1"/>
</dbReference>
<dbReference type="Gene3D" id="3.30.428.10">
    <property type="entry name" value="HIT-like"/>
    <property type="match status" value="1"/>
</dbReference>
<gene>
    <name evidence="1" type="ORF">MBFIL_05660</name>
</gene>
<evidence type="ECO:0000313" key="1">
    <source>
        <dbReference type="EMBL" id="KZX16023.1"/>
    </source>
</evidence>
<dbReference type="Proteomes" id="UP000077066">
    <property type="component" value="Unassembled WGS sequence"/>
</dbReference>
<dbReference type="RefSeq" id="WP_066971311.1">
    <property type="nucleotide sequence ID" value="NZ_LWMT01000080.1"/>
</dbReference>
<proteinExistence type="predicted"/>
<dbReference type="STRING" id="55758.MBFIL_05660"/>
<accession>A0A166DWH8</accession>
<sequence>MNHEFKNQKDYYGDLIIATDYWNLYLAHIQRYLGTCVLKLNSKTLHLKELTSNEWKDFNSLVKIVEETIMVSFNPLLFNWACFNNGAFKDNINSNINNQNIHLHWHVHPRYDKIAIFKGVEFDDPDFGKPPQLSKREISEDLRGEMINTIRKNLKNKL</sequence>
<keyword evidence="2" id="KW-1185">Reference proteome</keyword>
<evidence type="ECO:0000313" key="2">
    <source>
        <dbReference type="Proteomes" id="UP000077066"/>
    </source>
</evidence>
<dbReference type="AlphaFoldDB" id="A0A166DWH8"/>
<protein>
    <recommendedName>
        <fullName evidence="3">HIT domain-containing protein</fullName>
    </recommendedName>
</protein>